<comment type="caution">
    <text evidence="2">The sequence shown here is derived from an EMBL/GenBank/DDBJ whole genome shotgun (WGS) entry which is preliminary data.</text>
</comment>
<keyword evidence="3" id="KW-1185">Reference proteome</keyword>
<dbReference type="EMBL" id="JBHLXH010000001">
    <property type="protein sequence ID" value="MFC0222631.1"/>
    <property type="molecule type" value="Genomic_DNA"/>
</dbReference>
<feature type="compositionally biased region" description="Pro residues" evidence="1">
    <location>
        <begin position="30"/>
        <end position="44"/>
    </location>
</feature>
<protein>
    <recommendedName>
        <fullName evidence="4">Stereocilin</fullName>
    </recommendedName>
</protein>
<organism evidence="2 3">
    <name type="scientific">Nocardioides zeicaulis</name>
    <dbReference type="NCBI Taxonomy" id="1776857"/>
    <lineage>
        <taxon>Bacteria</taxon>
        <taxon>Bacillati</taxon>
        <taxon>Actinomycetota</taxon>
        <taxon>Actinomycetes</taxon>
        <taxon>Propionibacteriales</taxon>
        <taxon>Nocardioidaceae</taxon>
        <taxon>Nocardioides</taxon>
    </lineage>
</organism>
<name>A0ABV6E0Z3_9ACTN</name>
<evidence type="ECO:0000313" key="3">
    <source>
        <dbReference type="Proteomes" id="UP001589698"/>
    </source>
</evidence>
<reference evidence="2 3" key="1">
    <citation type="submission" date="2024-09" db="EMBL/GenBank/DDBJ databases">
        <authorList>
            <person name="Sun Q."/>
            <person name="Mori K."/>
        </authorList>
    </citation>
    <scope>NUCLEOTIDE SEQUENCE [LARGE SCALE GENOMIC DNA]</scope>
    <source>
        <strain evidence="2 3">CCM 8654</strain>
    </source>
</reference>
<gene>
    <name evidence="2" type="ORF">ACFFJG_09065</name>
</gene>
<dbReference type="RefSeq" id="WP_378518279.1">
    <property type="nucleotide sequence ID" value="NZ_JBHLXH010000001.1"/>
</dbReference>
<evidence type="ECO:0008006" key="4">
    <source>
        <dbReference type="Google" id="ProtNLM"/>
    </source>
</evidence>
<proteinExistence type="predicted"/>
<accession>A0ABV6E0Z3</accession>
<sequence>MTTTPQEPLPAPDVVPSGDPATNPIAPGEVPDPPETQPAPDGPR</sequence>
<feature type="region of interest" description="Disordered" evidence="1">
    <location>
        <begin position="1"/>
        <end position="44"/>
    </location>
</feature>
<dbReference type="Proteomes" id="UP001589698">
    <property type="component" value="Unassembled WGS sequence"/>
</dbReference>
<evidence type="ECO:0000256" key="1">
    <source>
        <dbReference type="SAM" id="MobiDB-lite"/>
    </source>
</evidence>
<evidence type="ECO:0000313" key="2">
    <source>
        <dbReference type="EMBL" id="MFC0222631.1"/>
    </source>
</evidence>